<keyword evidence="2" id="KW-0812">Transmembrane</keyword>
<keyword evidence="2" id="KW-1133">Transmembrane helix</keyword>
<reference evidence="3" key="1">
    <citation type="submission" date="2023-10" db="EMBL/GenBank/DDBJ databases">
        <authorList>
            <person name="Chen Y."/>
            <person name="Shah S."/>
            <person name="Dougan E. K."/>
            <person name="Thang M."/>
            <person name="Chan C."/>
        </authorList>
    </citation>
    <scope>NUCLEOTIDE SEQUENCE [LARGE SCALE GENOMIC DNA]</scope>
</reference>
<dbReference type="Gene3D" id="1.20.1250.20">
    <property type="entry name" value="MFS general substrate transporter like domains"/>
    <property type="match status" value="1"/>
</dbReference>
<sequence>RDEGGAARPSRWSVYGAAVAARRSATGAVRPLLEEPRFDVQATVGQQEWSLQNWRVIVQTAFASCMSTAPFAAFSLTGGVYGRDEGMDRAAIGTALALFKLGRLGTLVVLNALPECGPHAPPLLEPRHLSHLLAAALGVAGALCTLGPSPRLLCAGALLLGFGWTDPILQVHAAEHAGGCKAAKVQLLGWIWRGRLLGMLLGAFGSGYLYDSVGWGGVVLLLGVPHLSYLVAGALSLQPVAPKVQRRRQSPGRLTLDATAVGRLKGFSTSCKDDSSGLRVPFVLLLLSACCVAEYTLGVMLSTMPLYFTTGLGCQETIDLFTFGAFDTLRVALATSAVVSASFCSRRCQRRDGERRGPDPPVWVKLAVLCPLYALCAALPLTRHLHTAMAGHLAAGVLYNLVGPILSAEYLCALPEGSVKLWVSVKTVAETLSSSLGSFYGPFALASGDVAGVFLVPTALLLAVPAAERVGAWCSSGRLGSRGSAAVAQVPPRRQRLTIKTHGGLVIQETVAVSSTPLLGPLGHLADLRAEFQGPGFWANNSQAMSCLAVAFSALGQKEMCVDAVVAASGIQVHHALGRPLTHLAVKTMLQHIFLARDMPLAFLHTPASSFEDLGMFEDYLRHFVQDCVVLLNFATDGLEKLYEGGHPGQRSPVPPDGWAIPARMTDEGLVQLVLLHGDATAFVRTAGCPSALLLDGCRAPSLAPGLPRDVIVLGPRPLLVGPQAWRPPGGAVSPLVALLEGVARRAPHAGWRRWHQPEGPSSALAAVAACLEWNCGVAAASAEEVLELSSASLSAAIGGRFSLEAARGTLGECAEAMGLELSLEGPVRFCDGSLGEFAQRVERSILAGSYPLVSFDPRVAHGVPGGEGWPESHFALAIACDLETDGEGGGLLMLDPDPERYGRYWSCSVEALWKACLDEDPQTEHPRGLVLATAREDPDPEIEYLAGGGLDSVHPELVVAAAAAAAEAGGGSCVQRQRARRAAEPEARASPREAPAPVPQVPPPLAHVAAPAPQLEAGAECVAAADRARGGRRQPQPAGWAAEPASPASLRRGPAKPCRARALETVARARQMAQAEPEAPQVVLPAVPPWPSAVVVVESVAGGVVEASLQDADYADCACAQAEHGQVPSPLQALVDRVLQTAERSEGLREHQEGGLAPRATLQ</sequence>
<feature type="transmembrane region" description="Helical" evidence="2">
    <location>
        <begin position="282"/>
        <end position="308"/>
    </location>
</feature>
<dbReference type="InterPro" id="IPR038765">
    <property type="entry name" value="Papain-like_cys_pep_sf"/>
</dbReference>
<dbReference type="EMBL" id="CAUYUJ010016986">
    <property type="protein sequence ID" value="CAK0870694.1"/>
    <property type="molecule type" value="Genomic_DNA"/>
</dbReference>
<feature type="transmembrane region" description="Helical" evidence="2">
    <location>
        <begin position="215"/>
        <end position="237"/>
    </location>
</feature>
<dbReference type="Gene3D" id="3.90.70.30">
    <property type="entry name" value="Phytochelatin synthase, N-terminal domain"/>
    <property type="match status" value="1"/>
</dbReference>
<keyword evidence="4" id="KW-1185">Reference proteome</keyword>
<accession>A0ABN9VEV0</accession>
<dbReference type="SUPFAM" id="SSF103473">
    <property type="entry name" value="MFS general substrate transporter"/>
    <property type="match status" value="1"/>
</dbReference>
<feature type="region of interest" description="Disordered" evidence="1">
    <location>
        <begin position="1145"/>
        <end position="1164"/>
    </location>
</feature>
<evidence type="ECO:0000256" key="1">
    <source>
        <dbReference type="SAM" id="MobiDB-lite"/>
    </source>
</evidence>
<organism evidence="3 4">
    <name type="scientific">Prorocentrum cordatum</name>
    <dbReference type="NCBI Taxonomy" id="2364126"/>
    <lineage>
        <taxon>Eukaryota</taxon>
        <taxon>Sar</taxon>
        <taxon>Alveolata</taxon>
        <taxon>Dinophyceae</taxon>
        <taxon>Prorocentrales</taxon>
        <taxon>Prorocentraceae</taxon>
        <taxon>Prorocentrum</taxon>
    </lineage>
</organism>
<evidence type="ECO:0000256" key="2">
    <source>
        <dbReference type="SAM" id="Phobius"/>
    </source>
</evidence>
<name>A0ABN9VEV0_9DINO</name>
<feature type="region of interest" description="Disordered" evidence="1">
    <location>
        <begin position="971"/>
        <end position="999"/>
    </location>
</feature>
<gene>
    <name evidence="3" type="ORF">PCOR1329_LOCUS56729</name>
</gene>
<dbReference type="InterPro" id="IPR038156">
    <property type="entry name" value="PCS_N_sf"/>
</dbReference>
<feature type="compositionally biased region" description="Basic and acidic residues" evidence="1">
    <location>
        <begin position="982"/>
        <end position="992"/>
    </location>
</feature>
<feature type="region of interest" description="Disordered" evidence="1">
    <location>
        <begin position="1029"/>
        <end position="1057"/>
    </location>
</feature>
<protein>
    <recommendedName>
        <fullName evidence="5">Glutathione gamma-glutamylcysteinyltransferase</fullName>
    </recommendedName>
</protein>
<proteinExistence type="predicted"/>
<dbReference type="SUPFAM" id="SSF54001">
    <property type="entry name" value="Cysteine proteinases"/>
    <property type="match status" value="1"/>
</dbReference>
<dbReference type="InterPro" id="IPR036259">
    <property type="entry name" value="MFS_trans_sf"/>
</dbReference>
<keyword evidence="2" id="KW-0472">Membrane</keyword>
<feature type="compositionally biased region" description="Basic and acidic residues" evidence="1">
    <location>
        <begin position="1145"/>
        <end position="1154"/>
    </location>
</feature>
<comment type="caution">
    <text evidence="3">The sequence shown here is derived from an EMBL/GenBank/DDBJ whole genome shotgun (WGS) entry which is preliminary data.</text>
</comment>
<feature type="transmembrane region" description="Helical" evidence="2">
    <location>
        <begin position="190"/>
        <end position="209"/>
    </location>
</feature>
<feature type="non-terminal residue" evidence="3">
    <location>
        <position position="1"/>
    </location>
</feature>
<evidence type="ECO:0008006" key="5">
    <source>
        <dbReference type="Google" id="ProtNLM"/>
    </source>
</evidence>
<evidence type="ECO:0000313" key="3">
    <source>
        <dbReference type="EMBL" id="CAK0870694.1"/>
    </source>
</evidence>
<evidence type="ECO:0000313" key="4">
    <source>
        <dbReference type="Proteomes" id="UP001189429"/>
    </source>
</evidence>
<dbReference type="Proteomes" id="UP001189429">
    <property type="component" value="Unassembled WGS sequence"/>
</dbReference>